<name>A0A193LCB5_9GAMM</name>
<sequence>MYINPKLLNDNIRQRIKSVRTAETESRLSQAELGEVLNLNRSTIANIESGAQRASLHNIYELCAHYNLELADLLPSVSEMRRRSAGIRYTGVDPSLTPVLEKLRRKG</sequence>
<dbReference type="SUPFAM" id="SSF47413">
    <property type="entry name" value="lambda repressor-like DNA-binding domains"/>
    <property type="match status" value="1"/>
</dbReference>
<dbReference type="PROSITE" id="PS50943">
    <property type="entry name" value="HTH_CROC1"/>
    <property type="match status" value="1"/>
</dbReference>
<dbReference type="EMBL" id="CP016268">
    <property type="protein sequence ID" value="ANO50076.1"/>
    <property type="molecule type" value="Genomic_DNA"/>
</dbReference>
<proteinExistence type="predicted"/>
<reference evidence="2 3" key="1">
    <citation type="submission" date="2016-06" db="EMBL/GenBank/DDBJ databases">
        <title>Complete genome sequence of a deep-branching marine Gamma Proteobacterium Woeseia oceani type strain XK5.</title>
        <authorList>
            <person name="Mu D."/>
            <person name="Du Z."/>
        </authorList>
    </citation>
    <scope>NUCLEOTIDE SEQUENCE [LARGE SCALE GENOMIC DNA]</scope>
    <source>
        <strain evidence="2 3">XK5</strain>
    </source>
</reference>
<dbReference type="Pfam" id="PF01381">
    <property type="entry name" value="HTH_3"/>
    <property type="match status" value="1"/>
</dbReference>
<dbReference type="STRING" id="1548547.BA177_01535"/>
<dbReference type="InterPro" id="IPR010982">
    <property type="entry name" value="Lambda_DNA-bd_dom_sf"/>
</dbReference>
<accession>A0A193LCB5</accession>
<evidence type="ECO:0000259" key="1">
    <source>
        <dbReference type="PROSITE" id="PS50943"/>
    </source>
</evidence>
<dbReference type="OrthoDB" id="9803760at2"/>
<dbReference type="Proteomes" id="UP000092695">
    <property type="component" value="Chromosome"/>
</dbReference>
<dbReference type="SMART" id="SM00530">
    <property type="entry name" value="HTH_XRE"/>
    <property type="match status" value="1"/>
</dbReference>
<gene>
    <name evidence="2" type="ORF">BA177_01535</name>
</gene>
<keyword evidence="3" id="KW-1185">Reference proteome</keyword>
<evidence type="ECO:0000313" key="2">
    <source>
        <dbReference type="EMBL" id="ANO50076.1"/>
    </source>
</evidence>
<dbReference type="RefSeq" id="WP_068612130.1">
    <property type="nucleotide sequence ID" value="NZ_CP016268.1"/>
</dbReference>
<dbReference type="KEGG" id="woc:BA177_01535"/>
<evidence type="ECO:0000313" key="3">
    <source>
        <dbReference type="Proteomes" id="UP000092695"/>
    </source>
</evidence>
<dbReference type="CDD" id="cd00093">
    <property type="entry name" value="HTH_XRE"/>
    <property type="match status" value="1"/>
</dbReference>
<dbReference type="GO" id="GO:0003677">
    <property type="term" value="F:DNA binding"/>
    <property type="evidence" value="ECO:0007669"/>
    <property type="project" value="InterPro"/>
</dbReference>
<organism evidence="2 3">
    <name type="scientific">Woeseia oceani</name>
    <dbReference type="NCBI Taxonomy" id="1548547"/>
    <lineage>
        <taxon>Bacteria</taxon>
        <taxon>Pseudomonadati</taxon>
        <taxon>Pseudomonadota</taxon>
        <taxon>Gammaproteobacteria</taxon>
        <taxon>Woeseiales</taxon>
        <taxon>Woeseiaceae</taxon>
        <taxon>Woeseia</taxon>
    </lineage>
</organism>
<dbReference type="InterPro" id="IPR001387">
    <property type="entry name" value="Cro/C1-type_HTH"/>
</dbReference>
<dbReference type="AlphaFoldDB" id="A0A193LCB5"/>
<feature type="domain" description="HTH cro/C1-type" evidence="1">
    <location>
        <begin position="16"/>
        <end position="73"/>
    </location>
</feature>
<protein>
    <recommendedName>
        <fullName evidence="1">HTH cro/C1-type domain-containing protein</fullName>
    </recommendedName>
</protein>
<dbReference type="Gene3D" id="1.10.260.40">
    <property type="entry name" value="lambda repressor-like DNA-binding domains"/>
    <property type="match status" value="1"/>
</dbReference>